<dbReference type="Proteomes" id="UP000765845">
    <property type="component" value="Unassembled WGS sequence"/>
</dbReference>
<dbReference type="SMART" id="SM00342">
    <property type="entry name" value="HTH_ARAC"/>
    <property type="match status" value="1"/>
</dbReference>
<dbReference type="PRINTS" id="PR00032">
    <property type="entry name" value="HTHARAC"/>
</dbReference>
<dbReference type="PANTHER" id="PTHR47894:SF1">
    <property type="entry name" value="HTH-TYPE TRANSCRIPTIONAL REGULATOR VQSM"/>
    <property type="match status" value="1"/>
</dbReference>
<dbReference type="InterPro" id="IPR032687">
    <property type="entry name" value="AraC-type_N"/>
</dbReference>
<evidence type="ECO:0000256" key="1">
    <source>
        <dbReference type="ARBA" id="ARBA00023015"/>
    </source>
</evidence>
<comment type="caution">
    <text evidence="5">The sequence shown here is derived from an EMBL/GenBank/DDBJ whole genome shotgun (WGS) entry which is preliminary data.</text>
</comment>
<evidence type="ECO:0000259" key="4">
    <source>
        <dbReference type="PROSITE" id="PS01124"/>
    </source>
</evidence>
<accession>A0ABX1GAF7</accession>
<evidence type="ECO:0000313" key="6">
    <source>
        <dbReference type="Proteomes" id="UP000765845"/>
    </source>
</evidence>
<feature type="domain" description="HTH araC/xylS-type" evidence="4">
    <location>
        <begin position="235"/>
        <end position="332"/>
    </location>
</feature>
<keyword evidence="3" id="KW-0804">Transcription</keyword>
<keyword evidence="2" id="KW-0238">DNA-binding</keyword>
<dbReference type="PANTHER" id="PTHR47894">
    <property type="entry name" value="HTH-TYPE TRANSCRIPTIONAL REGULATOR GADX"/>
    <property type="match status" value="1"/>
</dbReference>
<dbReference type="InterPro" id="IPR018060">
    <property type="entry name" value="HTH_AraC"/>
</dbReference>
<dbReference type="Pfam" id="PF12625">
    <property type="entry name" value="Arabinose_bd"/>
    <property type="match status" value="1"/>
</dbReference>
<dbReference type="Pfam" id="PF12833">
    <property type="entry name" value="HTH_18"/>
    <property type="match status" value="1"/>
</dbReference>
<evidence type="ECO:0000313" key="5">
    <source>
        <dbReference type="EMBL" id="NKI16142.1"/>
    </source>
</evidence>
<sequence length="336" mass="38376">MRNISLSNYFARAVLENVEKAGISRESLLSSAGIAPDLLAQPDARIPAVQFGRLQTKTILAMRDEFVGYGPQAYLPGTWTNMCHSVIHCTSLGHALARYCRFFQMFEWGFQSELIIDGEFAHLRVKAGNGVEDYGIYGWEMILFNAHRFASWLIRQHLPLQAVNLSYDAPAHVAEYRHLFLGQPIFFNKPHTELVFHRSLAELPLSQNETSLRRFLKHPNLVFLVQQYPQKSWSTEVRLIINKQLTSTPGIEDIAQTLGLHPQTLRRRLAHEGTTFNDIKTQCRRDTALYFLGKSSFTIEQIALRTGFSETSAFTRAFKTWTGVPPQSYRQQLAEN</sequence>
<evidence type="ECO:0000256" key="2">
    <source>
        <dbReference type="ARBA" id="ARBA00023125"/>
    </source>
</evidence>
<protein>
    <submittedName>
        <fullName evidence="5">AraC family transcriptional regulator</fullName>
    </submittedName>
</protein>
<evidence type="ECO:0000256" key="3">
    <source>
        <dbReference type="ARBA" id="ARBA00023163"/>
    </source>
</evidence>
<gene>
    <name evidence="5" type="ORF">HCU74_01795</name>
</gene>
<dbReference type="InterPro" id="IPR009057">
    <property type="entry name" value="Homeodomain-like_sf"/>
</dbReference>
<organism evidence="5 6">
    <name type="scientific">Spongiibacter thalassae</name>
    <dbReference type="NCBI Taxonomy" id="2721624"/>
    <lineage>
        <taxon>Bacteria</taxon>
        <taxon>Pseudomonadati</taxon>
        <taxon>Pseudomonadota</taxon>
        <taxon>Gammaproteobacteria</taxon>
        <taxon>Cellvibrionales</taxon>
        <taxon>Spongiibacteraceae</taxon>
        <taxon>Spongiibacter</taxon>
    </lineage>
</organism>
<keyword evidence="1" id="KW-0805">Transcription regulation</keyword>
<dbReference type="SUPFAM" id="SSF46689">
    <property type="entry name" value="Homeodomain-like"/>
    <property type="match status" value="1"/>
</dbReference>
<proteinExistence type="predicted"/>
<name>A0ABX1GAF7_9GAMM</name>
<dbReference type="InterPro" id="IPR020449">
    <property type="entry name" value="Tscrpt_reg_AraC-type_HTH"/>
</dbReference>
<reference evidence="5 6" key="1">
    <citation type="submission" date="2020-04" db="EMBL/GenBank/DDBJ databases">
        <authorList>
            <person name="Yoon J."/>
        </authorList>
    </citation>
    <scope>NUCLEOTIDE SEQUENCE [LARGE SCALE GENOMIC DNA]</scope>
    <source>
        <strain evidence="5 6">KMU-166</strain>
    </source>
</reference>
<dbReference type="PROSITE" id="PS01124">
    <property type="entry name" value="HTH_ARAC_FAMILY_2"/>
    <property type="match status" value="1"/>
</dbReference>
<keyword evidence="6" id="KW-1185">Reference proteome</keyword>
<dbReference type="Gene3D" id="1.10.10.60">
    <property type="entry name" value="Homeodomain-like"/>
    <property type="match status" value="1"/>
</dbReference>
<dbReference type="EMBL" id="JAAWWK010000001">
    <property type="protein sequence ID" value="NKI16142.1"/>
    <property type="molecule type" value="Genomic_DNA"/>
</dbReference>